<sequence>MLSARLRSYAAHEMLTRITVCVLLCFLACTVKELSASSTRLAASVTVHPFSTVFPTAASPTSTASLPSPTWSIILPTKNTSLQVSIQLTQNRWSISPTPTASLPSPSWSIILPTKNTSLQLSIQLTQTPWSDELFNEQTPSFISLSSNLTSTISSVLKGHVGEAKVEVLEFKPGSVIAVFKVTALSSLENEIKNRIVAEMRDRKLGSFAVEPVPYSGAIFDLTIKINTACNDSAVNKGFVKKEKLENAIITNLVSSNKEFTAANIRFINCPQDANENITIVTARVQLNDLSAVNPSKVMRSLKSSVESGRVGNFSVVPEWKSFVPGEKLFHFRATVTHDSAHALQNKTALEELIKDKFKGKSNFRYVNLEVPNNTTLAFDIGMDSSTSELPFIALDALASDLRCSTLGKVKFFRNTIRVTVDPKSLTKKTFEVNFAQNVPNCNATEIANTSSFHYKNLSVGAEEFIDSTLRANHRKVKEFYLETEVKALWCHNDTTVRSVSYVYLKPNAEDKIGLFYPLLRCKVEPAIYDWGVKIQLKTPTTLDIRGSWNVLQGIWIHWVCPRPPKPKPPTQRPTVPTTTTGKPTNASKIFTTDSPLNKTKSPATSKRPTTKETLSTSSSKTELFIKVDLGMTWREFCSKQGVFRERIAGILEDNNGTKLSPDRIVYVNVAENCADPNKQNELAEVWFYVSKSGSKDLDISLTLKAYELFVIKVGLAGAGASKYKKDTDCGLSSRSIILIAVAAALFCCSKRRASQSQYKYDPKQHHAMHIIHVDAGGAKVDEDHEKNTNKSRDDGLHEEDGAGDYKRNCSVGCHKNEGLDGVQDERNNNKSNNKTGNNFKEVAKESHVNVFQNVSGKEKVTEKEIASSNVQLEANGPADALRDIQSHSYEELGTSNAGSHTHEALRKSSGSVDKNSSTIYINVSNVPAVFSPVSCVVNTVEIGSQYSSVYIKKLDADPKNQERRGSNVQPLTDEDVPLTHKTGTVGIVALAIRNKNENKKETEFKNLSRDMPFEDVKYPSDTASKNRYPDVLPASRSRDHKGKRRYIATQHPLQETMGDFWRMVWDQRANVVVMVNDEEKDKPADFSVYLPKAEGHSMRYGSIDVTVNQITDKGDYVMTVLSIAETKQTESPREVTHMKFSSWKGRLMPNVALLVGFVTATKEARKKYGDTNAPVIVHCSRSQRLAVDQWEKAVMLEPDGLGFTGVYIALDIGIMSHEESKTSIVDVFELTKNLRRDRHGIVSSLDRYNFIYQTCFGLEANSNSEILGFFSRVVVRQFYALHLGSTFTLISFETDKDIDRIFCVLIKLRYIANNSKHEPFQHFAPIGVAITRTKVKTQCLRALRNFIRGILRIKNYQIRYLTPNLACGAGFKRWCLDTLVQLIYGSSATPALSSFSAITIAPTPSISVALSRTPVSTSSQSHKRNISFPLIIELLSISWKREFLEKTSPGYIALENNITRAVERSIHANISAMVIVEVQEFKPGSVLAFLNIKTNTTEKVVEEILMNEISDGELNGLQVSKTLYSGVPLFDVVLKIKTLCNDSKELKGFKQGLNLIKVVQQILSDKVTTASVQKVLCPIPYNITVVTVRVQVRNASSFDPNQELKDLKRAVEIEQLGSFELLSEWQAYIPGEKQFFASFDLRKPPQSKDQLQTTEILQANIKALLESSSSYLRYVMVVLKNDVKVIVEIGMKSKASDIPNEALKPIRERVLVGKVGTINVKAFSYEAYINPNTFTQRVFGVHFRVSMFNCSLADIKQNQLARTSVQDYIAGYIKQFEMHNLLIGYKLHSLKCVNGHLLAKQLFAQAEFWVYLKRATPDDHRLFLWALYKCKKELGIKDWGVKIVSLTPTSSPVKLYTHYICGWKPPQETTPASTEPTKVSTRASSGIEQNPNLYVKAKLGITWKEFCSKLEHSLKQRIAWILLDKNGTGVSPDRIVFLIVVQNCGDPSKTNERAEVWFYVAKSDSKDVDDWVTLQAYRMLQTLLENGDAKRLGPEFERKRNCEDTRTLRSLFGERQNFRVIHVDLVGGSSAKHVTLFDSGKLSTLAIILIAIAGAVGLVLLIVACCCAFCNGTYRRKRRKGEDSQALHVIQVDANGDKETKIEKKQRAAAQESMEYTNIADGINTDEKIDGNDKQSDDAGKERVVSYENQSYSQALEKNDDNQNPKEPPAGGVTPTIVTSPSPDYEDMNSTCNANSGGQSVDTASSGSGGSRGGSLILILNPLGFLSTHCDPIFMFPHKRQENGSKPPSPASLKRIDADLRDRGRRRSSAYSVIDDEDVPLTHKTGTVGIVALALRNRNEKKKEAEFKNLSKDVPEEEIKYPENTKNKNRSSDVLPVPKTRVKLSSDPDYINANWIRDHKGQRRYIATQHPLHETAEDFWRMVWQQDSRLVVMVNEDEKEKPTDFMNYLPRGEGNTKSYGGIEITVKHISQKSDYTLTTLRMSDSKKASSATREISHMRFTSWKGRAMPNVALFVGFVTATREERKKCGDFKAPTIVHCRNALSVRNSYLTGICFRSDGLGFTGVYIALDIGIMSHEESKTSVVDVFELSKNLRRERQGIVCSLNHYNFIYQALYEYTVNYDESAESLVQIPLILKKHHTTPITPLRRPVGLAFFCFQPYEANDYKADMYRNFFALLNWFGFSESTPYRALRRLQISIHEENTGTREARSLHRKLPLSKAEYMSDFLAVHSMAQETPNVYVQVSWDMSWKRLCNFLDFFSKQLSEQLFEKKGKFPLQIKPVRVRFMNSESHCQGNGNGEDAILDFFVSKSEKDLGSNDVHKNLTIDAYKLLYDYWKNQKMKYRKSKKPLQGVNLPSSPPLQVIRTEPHEHSLSIAPPAYDYHEGYEYNRQGWFNRKSEPQISGAKCNGFTAPQLLDGIANAVGSQVALFQNIKEKLQAFLIDMSRPESDDFCLPGLCLLQKYNRIHPKSNISSG</sequence>
<keyword evidence="3" id="KW-0732">Signal</keyword>
<organism evidence="7 8">
    <name type="scientific">Acropora cervicornis</name>
    <name type="common">Staghorn coral</name>
    <dbReference type="NCBI Taxonomy" id="6130"/>
    <lineage>
        <taxon>Eukaryota</taxon>
        <taxon>Metazoa</taxon>
        <taxon>Cnidaria</taxon>
        <taxon>Anthozoa</taxon>
        <taxon>Hexacorallia</taxon>
        <taxon>Scleractinia</taxon>
        <taxon>Astrocoeniina</taxon>
        <taxon>Acroporidae</taxon>
        <taxon>Acropora</taxon>
    </lineage>
</organism>
<name>A0AAD9UYD8_ACRCE</name>
<dbReference type="InterPro" id="IPR000387">
    <property type="entry name" value="Tyr_Pase_dom"/>
</dbReference>
<feature type="transmembrane region" description="Helical" evidence="2">
    <location>
        <begin position="2046"/>
        <end position="2071"/>
    </location>
</feature>
<dbReference type="Proteomes" id="UP001249851">
    <property type="component" value="Unassembled WGS sequence"/>
</dbReference>
<evidence type="ECO:0000256" key="1">
    <source>
        <dbReference type="SAM" id="MobiDB-lite"/>
    </source>
</evidence>
<dbReference type="InterPro" id="IPR000082">
    <property type="entry name" value="SEA_dom"/>
</dbReference>
<comment type="caution">
    <text evidence="7">The sequence shown here is derived from an EMBL/GenBank/DDBJ whole genome shotgun (WGS) entry which is preliminary data.</text>
</comment>
<feature type="compositionally biased region" description="Basic and acidic residues" evidence="1">
    <location>
        <begin position="818"/>
        <end position="829"/>
    </location>
</feature>
<accession>A0AAD9UYD8</accession>
<feature type="compositionally biased region" description="Basic and acidic residues" evidence="1">
    <location>
        <begin position="780"/>
        <end position="804"/>
    </location>
</feature>
<feature type="domain" description="SEA" evidence="4">
    <location>
        <begin position="115"/>
        <end position="224"/>
    </location>
</feature>
<dbReference type="PROSITE" id="PS50056">
    <property type="entry name" value="TYR_PHOSPHATASE_2"/>
    <property type="match status" value="2"/>
</dbReference>
<feature type="chain" id="PRO_5041981037" evidence="3">
    <location>
        <begin position="37"/>
        <end position="2935"/>
    </location>
</feature>
<dbReference type="InterPro" id="IPR029021">
    <property type="entry name" value="Prot-tyrosine_phosphatase-like"/>
</dbReference>
<keyword evidence="2" id="KW-0472">Membrane</keyword>
<feature type="compositionally biased region" description="Polar residues" evidence="1">
    <location>
        <begin position="2148"/>
        <end position="2157"/>
    </location>
</feature>
<dbReference type="SMART" id="SM00404">
    <property type="entry name" value="PTPc_motif"/>
    <property type="match status" value="2"/>
</dbReference>
<dbReference type="GO" id="GO:0004725">
    <property type="term" value="F:protein tyrosine phosphatase activity"/>
    <property type="evidence" value="ECO:0007669"/>
    <property type="project" value="InterPro"/>
</dbReference>
<feature type="domain" description="Tyrosine-protein phosphatase" evidence="5">
    <location>
        <begin position="1001"/>
        <end position="1259"/>
    </location>
</feature>
<dbReference type="InterPro" id="IPR003595">
    <property type="entry name" value="Tyr_Pase_cat"/>
</dbReference>
<evidence type="ECO:0000313" key="7">
    <source>
        <dbReference type="EMBL" id="KAK2554554.1"/>
    </source>
</evidence>
<feature type="compositionally biased region" description="Pro residues" evidence="1">
    <location>
        <begin position="563"/>
        <end position="572"/>
    </location>
</feature>
<dbReference type="EMBL" id="JARQWQ010000069">
    <property type="protein sequence ID" value="KAK2554554.1"/>
    <property type="molecule type" value="Genomic_DNA"/>
</dbReference>
<dbReference type="CDD" id="cd00047">
    <property type="entry name" value="PTPc"/>
    <property type="match status" value="2"/>
</dbReference>
<feature type="region of interest" description="Disordered" evidence="1">
    <location>
        <begin position="563"/>
        <end position="616"/>
    </location>
</feature>
<evidence type="ECO:0000313" key="8">
    <source>
        <dbReference type="Proteomes" id="UP001249851"/>
    </source>
</evidence>
<dbReference type="PROSITE" id="PS50024">
    <property type="entry name" value="SEA"/>
    <property type="match status" value="1"/>
</dbReference>
<dbReference type="InterPro" id="IPR050348">
    <property type="entry name" value="Protein-Tyr_Phosphatase"/>
</dbReference>
<dbReference type="Pfam" id="PF00102">
    <property type="entry name" value="Y_phosphatase"/>
    <property type="match status" value="2"/>
</dbReference>
<dbReference type="PROSITE" id="PS50055">
    <property type="entry name" value="TYR_PHOSPHATASE_PTP"/>
    <property type="match status" value="2"/>
</dbReference>
<evidence type="ECO:0000256" key="3">
    <source>
        <dbReference type="SAM" id="SignalP"/>
    </source>
</evidence>
<evidence type="ECO:0000259" key="6">
    <source>
        <dbReference type="PROSITE" id="PS50056"/>
    </source>
</evidence>
<dbReference type="PRINTS" id="PR00700">
    <property type="entry name" value="PRTYPHPHTASE"/>
</dbReference>
<feature type="signal peptide" evidence="3">
    <location>
        <begin position="1"/>
        <end position="36"/>
    </location>
</feature>
<feature type="region of interest" description="Disordered" evidence="1">
    <location>
        <begin position="893"/>
        <end position="914"/>
    </location>
</feature>
<evidence type="ECO:0000256" key="2">
    <source>
        <dbReference type="SAM" id="Phobius"/>
    </source>
</evidence>
<keyword evidence="8" id="KW-1185">Reference proteome</keyword>
<reference evidence="7" key="2">
    <citation type="journal article" date="2023" name="Science">
        <title>Genomic signatures of disease resistance in endangered staghorn corals.</title>
        <authorList>
            <person name="Vollmer S.V."/>
            <person name="Selwyn J.D."/>
            <person name="Despard B.A."/>
            <person name="Roesel C.L."/>
        </authorList>
    </citation>
    <scope>NUCLEOTIDE SEQUENCE</scope>
    <source>
        <strain evidence="7">K2</strain>
    </source>
</reference>
<feature type="region of interest" description="Disordered" evidence="1">
    <location>
        <begin position="957"/>
        <end position="978"/>
    </location>
</feature>
<keyword evidence="2" id="KW-0812">Transmembrane</keyword>
<proteinExistence type="predicted"/>
<feature type="compositionally biased region" description="Polar residues" evidence="1">
    <location>
        <begin position="586"/>
        <end position="608"/>
    </location>
</feature>
<dbReference type="SUPFAM" id="SSF52799">
    <property type="entry name" value="(Phosphotyrosine protein) phosphatases II"/>
    <property type="match status" value="2"/>
</dbReference>
<dbReference type="InterPro" id="IPR000242">
    <property type="entry name" value="PTP_cat"/>
</dbReference>
<keyword evidence="2" id="KW-1133">Transmembrane helix</keyword>
<feature type="region of interest" description="Disordered" evidence="1">
    <location>
        <begin position="777"/>
        <end position="804"/>
    </location>
</feature>
<feature type="domain" description="Tyrosine specific protein phosphatases" evidence="6">
    <location>
        <begin position="2518"/>
        <end position="2569"/>
    </location>
</feature>
<feature type="compositionally biased region" description="Low complexity" evidence="1">
    <location>
        <begin position="573"/>
        <end position="585"/>
    </location>
</feature>
<dbReference type="PANTHER" id="PTHR19134">
    <property type="entry name" value="RECEPTOR-TYPE TYROSINE-PROTEIN PHOSPHATASE"/>
    <property type="match status" value="1"/>
</dbReference>
<reference evidence="7" key="1">
    <citation type="journal article" date="2023" name="G3 (Bethesda)">
        <title>Whole genome assembly and annotation of the endangered Caribbean coral Acropora cervicornis.</title>
        <authorList>
            <person name="Selwyn J.D."/>
            <person name="Vollmer S.V."/>
        </authorList>
    </citation>
    <scope>NUCLEOTIDE SEQUENCE</scope>
    <source>
        <strain evidence="7">K2</strain>
    </source>
</reference>
<feature type="region of interest" description="Disordered" evidence="1">
    <location>
        <begin position="1019"/>
        <end position="1044"/>
    </location>
</feature>
<dbReference type="SMART" id="SM00194">
    <property type="entry name" value="PTPc"/>
    <property type="match status" value="2"/>
</dbReference>
<dbReference type="Pfam" id="PF01390">
    <property type="entry name" value="SEA"/>
    <property type="match status" value="1"/>
</dbReference>
<feature type="domain" description="Tyrosine specific protein phosphatases" evidence="6">
    <location>
        <begin position="1201"/>
        <end position="1250"/>
    </location>
</feature>
<feature type="compositionally biased region" description="Low complexity" evidence="1">
    <location>
        <begin position="830"/>
        <end position="841"/>
    </location>
</feature>
<feature type="region of interest" description="Disordered" evidence="1">
    <location>
        <begin position="2238"/>
        <end position="2269"/>
    </location>
</feature>
<feature type="compositionally biased region" description="Polar residues" evidence="1">
    <location>
        <begin position="2177"/>
        <end position="2205"/>
    </location>
</feature>
<feature type="compositionally biased region" description="Basic and acidic residues" evidence="1">
    <location>
        <begin position="2126"/>
        <end position="2146"/>
    </location>
</feature>
<feature type="region of interest" description="Disordered" evidence="1">
    <location>
        <begin position="818"/>
        <end position="842"/>
    </location>
</feature>
<gene>
    <name evidence="7" type="ORF">P5673_024014</name>
</gene>
<feature type="region of interest" description="Disordered" evidence="1">
    <location>
        <begin position="2108"/>
        <end position="2212"/>
    </location>
</feature>
<evidence type="ECO:0000259" key="5">
    <source>
        <dbReference type="PROSITE" id="PS50055"/>
    </source>
</evidence>
<dbReference type="Gene3D" id="3.90.190.10">
    <property type="entry name" value="Protein tyrosine phosphatase superfamily"/>
    <property type="match status" value="2"/>
</dbReference>
<evidence type="ECO:0000259" key="4">
    <source>
        <dbReference type="PROSITE" id="PS50024"/>
    </source>
</evidence>
<feature type="compositionally biased region" description="Basic and acidic residues" evidence="1">
    <location>
        <begin position="957"/>
        <end position="966"/>
    </location>
</feature>
<dbReference type="PANTHER" id="PTHR19134:SF449">
    <property type="entry name" value="TYROSINE-PROTEIN PHOSPHATASE 1"/>
    <property type="match status" value="1"/>
</dbReference>
<protein>
    <submittedName>
        <fullName evidence="7">Tyrosine-protein phosphatase non-receptor type 5</fullName>
    </submittedName>
</protein>
<feature type="domain" description="Tyrosine-protein phosphatase" evidence="5">
    <location>
        <begin position="2304"/>
        <end position="2578"/>
    </location>
</feature>